<gene>
    <name evidence="1" type="ORF">G7B40_029215</name>
</gene>
<dbReference type="AlphaFoldDB" id="A0AAP5MCP9"/>
<protein>
    <submittedName>
        <fullName evidence="1">DUF2141 domain-containing protein</fullName>
    </submittedName>
</protein>
<evidence type="ECO:0000313" key="1">
    <source>
        <dbReference type="EMBL" id="MDR9898608.1"/>
    </source>
</evidence>
<dbReference type="Proteomes" id="UP000667802">
    <property type="component" value="Unassembled WGS sequence"/>
</dbReference>
<proteinExistence type="predicted"/>
<keyword evidence="2" id="KW-1185">Reference proteome</keyword>
<comment type="caution">
    <text evidence="1">The sequence shown here is derived from an EMBL/GenBank/DDBJ whole genome shotgun (WGS) entry which is preliminary data.</text>
</comment>
<dbReference type="EMBL" id="JAALHA020000019">
    <property type="protein sequence ID" value="MDR9898608.1"/>
    <property type="molecule type" value="Genomic_DNA"/>
</dbReference>
<accession>A0AAP5MCP9</accession>
<reference evidence="2" key="1">
    <citation type="journal article" date="2021" name="Science">
        <title>Hunting the eagle killer: A cyanobacterial neurotoxin causes vacuolar myelinopathy.</title>
        <authorList>
            <person name="Breinlinger S."/>
            <person name="Phillips T.J."/>
            <person name="Haram B.N."/>
            <person name="Mares J."/>
            <person name="Martinez Yerena J.A."/>
            <person name="Hrouzek P."/>
            <person name="Sobotka R."/>
            <person name="Henderson W.M."/>
            <person name="Schmieder P."/>
            <person name="Williams S.M."/>
            <person name="Lauderdale J.D."/>
            <person name="Wilde H.D."/>
            <person name="Gerrin W."/>
            <person name="Kust A."/>
            <person name="Washington J.W."/>
            <person name="Wagner C."/>
            <person name="Geier B."/>
            <person name="Liebeke M."/>
            <person name="Enke H."/>
            <person name="Niedermeyer T.H.J."/>
            <person name="Wilde S.B."/>
        </authorList>
    </citation>
    <scope>NUCLEOTIDE SEQUENCE [LARGE SCALE GENOMIC DNA]</scope>
    <source>
        <strain evidence="2">Thurmond2011</strain>
    </source>
</reference>
<dbReference type="Pfam" id="PF09912">
    <property type="entry name" value="DUF2141"/>
    <property type="match status" value="1"/>
</dbReference>
<dbReference type="RefSeq" id="WP_243902163.1">
    <property type="nucleotide sequence ID" value="NZ_CAWQFN010000531.1"/>
</dbReference>
<dbReference type="InterPro" id="IPR018673">
    <property type="entry name" value="DUF2141"/>
</dbReference>
<organism evidence="1 2">
    <name type="scientific">Aetokthonos hydrillicola Thurmond2011</name>
    <dbReference type="NCBI Taxonomy" id="2712845"/>
    <lineage>
        <taxon>Bacteria</taxon>
        <taxon>Bacillati</taxon>
        <taxon>Cyanobacteriota</taxon>
        <taxon>Cyanophyceae</taxon>
        <taxon>Nostocales</taxon>
        <taxon>Hapalosiphonaceae</taxon>
        <taxon>Aetokthonos</taxon>
    </lineage>
</organism>
<name>A0AAP5MCP9_9CYAN</name>
<evidence type="ECO:0000313" key="2">
    <source>
        <dbReference type="Proteomes" id="UP000667802"/>
    </source>
</evidence>
<sequence>MSDLTVEIDGLRNRSGNVCVNVFASSKGFPNSAANALQNRCVPITNTSMVLTFKNLKPGSYSVAVLHDAEGDGKLRRNFLGIPTNGFGFSRNPTILTGPPKFEDSAIFVAGSNTNIQIKLMYLGG</sequence>